<keyword evidence="1" id="KW-0325">Glycoprotein</keyword>
<dbReference type="Proteomes" id="UP000749559">
    <property type="component" value="Unassembled WGS sequence"/>
</dbReference>
<dbReference type="EMBL" id="CAIIXF020000007">
    <property type="protein sequence ID" value="CAH1789654.1"/>
    <property type="molecule type" value="Genomic_DNA"/>
</dbReference>
<dbReference type="EC" id="2.4.1.-" evidence="1"/>
<dbReference type="Pfam" id="PF01531">
    <property type="entry name" value="Glyco_transf_11"/>
    <property type="match status" value="1"/>
</dbReference>
<dbReference type="OrthoDB" id="3226at2759"/>
<accession>A0A8J1TR24</accession>
<gene>
    <name evidence="2" type="ORF">OFUS_LOCUS14977</name>
</gene>
<dbReference type="PANTHER" id="PTHR11927:SF9">
    <property type="entry name" value="L-FUCOSYLTRANSFERASE"/>
    <property type="match status" value="1"/>
</dbReference>
<dbReference type="PANTHER" id="PTHR11927">
    <property type="entry name" value="GALACTOSIDE 2-L-FUCOSYLTRANSFERASE"/>
    <property type="match status" value="1"/>
</dbReference>
<dbReference type="UniPathway" id="UPA00378"/>
<dbReference type="GO" id="GO:0005975">
    <property type="term" value="P:carbohydrate metabolic process"/>
    <property type="evidence" value="ECO:0007669"/>
    <property type="project" value="InterPro"/>
</dbReference>
<reference evidence="2" key="1">
    <citation type="submission" date="2022-03" db="EMBL/GenBank/DDBJ databases">
        <authorList>
            <person name="Martin C."/>
        </authorList>
    </citation>
    <scope>NUCLEOTIDE SEQUENCE</scope>
</reference>
<dbReference type="GO" id="GO:0008107">
    <property type="term" value="F:galactoside 2-alpha-L-fucosyltransferase activity"/>
    <property type="evidence" value="ECO:0007669"/>
    <property type="project" value="InterPro"/>
</dbReference>
<keyword evidence="3" id="KW-1185">Reference proteome</keyword>
<name>A0A8J1TR24_OWEFU</name>
<comment type="subcellular location">
    <subcellularLocation>
        <location evidence="1">Golgi apparatus</location>
        <location evidence="1">Golgi stack membrane</location>
        <topology evidence="1">Single-pass type II membrane protein</topology>
    </subcellularLocation>
</comment>
<keyword evidence="1" id="KW-0333">Golgi apparatus</keyword>
<keyword evidence="1" id="KW-0735">Signal-anchor</keyword>
<dbReference type="AlphaFoldDB" id="A0A8J1TR24"/>
<sequence>MRKTKNKLKTLMILATMSLMIQIHLFLKPFVNNYQINNINYYFYQTINNNLISEGNVLEQDRGVVTARFSSNEAGDVDNRYIKSGIASEFSATQAENRSPIKPQFKISAKWNTHNGIGNLMFQYATLIGIARANNMRIVIPRTLPIRHIFKLSNEIELSDSGRPGVHWKQYRTGWICCFFTRQVFHLSQNNTEIRGYRQSWKYFQSANVEVREHFQFHESFIKVAKETIKKALHDKLQISKETPRSESNAIVVGIHVRRTNMVSPASLSKGQVDTNTTYIKNAMKWFSKNYPKNEILFIVCSDDMKWSLDHLNFSNYKMYFARGNKDYEDMAILSECDHMITTLGTFSWWSAWLTGGDVIYDATWPRAGSVLDRGVNRTNYFPPNWIAI</sequence>
<dbReference type="InterPro" id="IPR002516">
    <property type="entry name" value="Glyco_trans_11"/>
</dbReference>
<evidence type="ECO:0000313" key="2">
    <source>
        <dbReference type="EMBL" id="CAH1789654.1"/>
    </source>
</evidence>
<comment type="similarity">
    <text evidence="1">Belongs to the glycosyltransferase 11 family.</text>
</comment>
<organism evidence="2 3">
    <name type="scientific">Owenia fusiformis</name>
    <name type="common">Polychaete worm</name>
    <dbReference type="NCBI Taxonomy" id="6347"/>
    <lineage>
        <taxon>Eukaryota</taxon>
        <taxon>Metazoa</taxon>
        <taxon>Spiralia</taxon>
        <taxon>Lophotrochozoa</taxon>
        <taxon>Annelida</taxon>
        <taxon>Polychaeta</taxon>
        <taxon>Sedentaria</taxon>
        <taxon>Canalipalpata</taxon>
        <taxon>Sabellida</taxon>
        <taxon>Oweniida</taxon>
        <taxon>Oweniidae</taxon>
        <taxon>Owenia</taxon>
    </lineage>
</organism>
<dbReference type="GO" id="GO:0032580">
    <property type="term" value="C:Golgi cisterna membrane"/>
    <property type="evidence" value="ECO:0007669"/>
    <property type="project" value="UniProtKB-SubCell"/>
</dbReference>
<comment type="caution">
    <text evidence="2">The sequence shown here is derived from an EMBL/GenBank/DDBJ whole genome shotgun (WGS) entry which is preliminary data.</text>
</comment>
<evidence type="ECO:0000256" key="1">
    <source>
        <dbReference type="RuleBase" id="RU363129"/>
    </source>
</evidence>
<evidence type="ECO:0000313" key="3">
    <source>
        <dbReference type="Proteomes" id="UP000749559"/>
    </source>
</evidence>
<keyword evidence="1" id="KW-0812">Transmembrane</keyword>
<dbReference type="CDD" id="cd11301">
    <property type="entry name" value="Fut1_Fut2_like"/>
    <property type="match status" value="1"/>
</dbReference>
<protein>
    <recommendedName>
        <fullName evidence="1">L-Fucosyltransferase</fullName>
        <ecNumber evidence="1">2.4.1.-</ecNumber>
    </recommendedName>
</protein>
<keyword evidence="1" id="KW-0808">Transferase</keyword>
<proteinExistence type="inferred from homology"/>
<comment type="pathway">
    <text evidence="1">Protein modification; protein glycosylation.</text>
</comment>
<keyword evidence="1" id="KW-0328">Glycosyltransferase</keyword>